<protein>
    <submittedName>
        <fullName evidence="1">Uncharacterized protein</fullName>
    </submittedName>
</protein>
<evidence type="ECO:0000313" key="1">
    <source>
        <dbReference type="EMBL" id="MFD1875709.1"/>
    </source>
</evidence>
<keyword evidence="2" id="KW-1185">Reference proteome</keyword>
<organism evidence="1 2">
    <name type="scientific">Hymenobacter bucti</name>
    <dbReference type="NCBI Taxonomy" id="1844114"/>
    <lineage>
        <taxon>Bacteria</taxon>
        <taxon>Pseudomonadati</taxon>
        <taxon>Bacteroidota</taxon>
        <taxon>Cytophagia</taxon>
        <taxon>Cytophagales</taxon>
        <taxon>Hymenobacteraceae</taxon>
        <taxon>Hymenobacter</taxon>
    </lineage>
</organism>
<proteinExistence type="predicted"/>
<reference evidence="2" key="1">
    <citation type="journal article" date="2019" name="Int. J. Syst. Evol. Microbiol.">
        <title>The Global Catalogue of Microorganisms (GCM) 10K type strain sequencing project: providing services to taxonomists for standard genome sequencing and annotation.</title>
        <authorList>
            <consortium name="The Broad Institute Genomics Platform"/>
            <consortium name="The Broad Institute Genome Sequencing Center for Infectious Disease"/>
            <person name="Wu L."/>
            <person name="Ma J."/>
        </authorList>
    </citation>
    <scope>NUCLEOTIDE SEQUENCE [LARGE SCALE GENOMIC DNA]</scope>
    <source>
        <strain evidence="2">CGMCC 1.15795</strain>
    </source>
</reference>
<evidence type="ECO:0000313" key="2">
    <source>
        <dbReference type="Proteomes" id="UP001597197"/>
    </source>
</evidence>
<name>A0ABW4R266_9BACT</name>
<accession>A0ABW4R266</accession>
<dbReference type="RefSeq" id="WP_382318672.1">
    <property type="nucleotide sequence ID" value="NZ_JBHUFD010000019.1"/>
</dbReference>
<gene>
    <name evidence="1" type="ORF">ACFSDX_24985</name>
</gene>
<sequence length="192" mass="21170">MPPPTYPHAPLPADANAEDQAMQPVLEQLLLEMLANRGGKLTTFPTYVAARAQDAAYQGRLLLATAAVMNANMGDQATYNNAAHWSLREVFNSLLRGTVALSEAHWLRLLERCRQPRQPDTRAKYPASSFFSLSLLLNQLARHAKKQPVQHLPLRALLAHLLTESSTASKEDAKVQAKIREILGPDTPASPF</sequence>
<comment type="caution">
    <text evidence="1">The sequence shown here is derived from an EMBL/GenBank/DDBJ whole genome shotgun (WGS) entry which is preliminary data.</text>
</comment>
<dbReference type="Proteomes" id="UP001597197">
    <property type="component" value="Unassembled WGS sequence"/>
</dbReference>
<dbReference type="EMBL" id="JBHUFD010000019">
    <property type="protein sequence ID" value="MFD1875709.1"/>
    <property type="molecule type" value="Genomic_DNA"/>
</dbReference>